<gene>
    <name evidence="15" type="ORF">ACFPRA_07510</name>
</gene>
<evidence type="ECO:0000256" key="6">
    <source>
        <dbReference type="ARBA" id="ARBA00022847"/>
    </source>
</evidence>
<dbReference type="InterPro" id="IPR001734">
    <property type="entry name" value="Na/solute_symporter"/>
</dbReference>
<feature type="transmembrane region" description="Helical" evidence="14">
    <location>
        <begin position="127"/>
        <end position="149"/>
    </location>
</feature>
<evidence type="ECO:0000256" key="12">
    <source>
        <dbReference type="ARBA" id="ARBA00033708"/>
    </source>
</evidence>
<feature type="transmembrane region" description="Helical" evidence="14">
    <location>
        <begin position="184"/>
        <end position="205"/>
    </location>
</feature>
<dbReference type="PROSITE" id="PS50283">
    <property type="entry name" value="NA_SOLUT_SYMP_3"/>
    <property type="match status" value="1"/>
</dbReference>
<keyword evidence="7 14" id="KW-1133">Transmembrane helix</keyword>
<dbReference type="PANTHER" id="PTHR48086:SF3">
    <property type="entry name" value="SODIUM_PROLINE SYMPORTER"/>
    <property type="match status" value="1"/>
</dbReference>
<dbReference type="InterPro" id="IPR038377">
    <property type="entry name" value="Na/Glc_symporter_sf"/>
</dbReference>
<comment type="subcellular location">
    <subcellularLocation>
        <location evidence="1">Cell membrane</location>
        <topology evidence="1">Multi-pass membrane protein</topology>
    </subcellularLocation>
</comment>
<evidence type="ECO:0000313" key="15">
    <source>
        <dbReference type="EMBL" id="MFC5588728.1"/>
    </source>
</evidence>
<comment type="catalytic activity">
    <reaction evidence="12">
        <text>L-proline(in) + Na(+)(in) = L-proline(out) + Na(+)(out)</text>
        <dbReference type="Rhea" id="RHEA:28967"/>
        <dbReference type="ChEBI" id="CHEBI:29101"/>
        <dbReference type="ChEBI" id="CHEBI:60039"/>
    </reaction>
</comment>
<sequence length="513" mass="55195">MNSATFLIAIVYVAVLFYFIIKGNKKSSDLDDFTIGGWSMSLGVSIFYFTATWVSAASVLGVPGILYANGFAGITGWFAGWFFATAILPIIAFKLRRPMFPVRTIPEYMRLRFEPYAKKSVLQAWSAIMIVFGYISFVTIQITGIGYLLSQVTGLSYFVSILIFLVFILLTVLGGVWSVALTDVLNSIVIILGLAFAAGLLLWNIGGITTLFEKAALIDTPAVEGGIATAAGGLFSPLGTFSMAAMIGIFISNSLGAAVAPHWPTRLLSSKNVKISIFTPLLSTGILVFIFLCLLVLGIGGRVLVPTMPTGMATDQIVPLLIAEFMNPLVAGILIAAIFAAALSTANGMILQAAIAVSYDMYRNLSTKKVEDKALIRITQVLLIIISVIAFIFSINPPAFIALVAAYVFGFFGCAFIGPIFFGLYWKRANKQSAYVGSIIGAISYVVFSYLIKIGVFVGPIPAVAIGMGLSCISMLVCSVLFPPAPRVAWEPYFEEDISEETKEVVDLAMRNV</sequence>
<feature type="transmembrane region" description="Helical" evidence="14">
    <location>
        <begin position="155"/>
        <end position="177"/>
    </location>
</feature>
<comment type="similarity">
    <text evidence="2 13">Belongs to the sodium:solute symporter (SSF) (TC 2.A.21) family.</text>
</comment>
<keyword evidence="11" id="KW-0739">Sodium transport</keyword>
<evidence type="ECO:0000256" key="11">
    <source>
        <dbReference type="ARBA" id="ARBA00023201"/>
    </source>
</evidence>
<feature type="transmembrane region" description="Helical" evidence="14">
    <location>
        <begin position="434"/>
        <end position="452"/>
    </location>
</feature>
<evidence type="ECO:0000256" key="8">
    <source>
        <dbReference type="ARBA" id="ARBA00023053"/>
    </source>
</evidence>
<dbReference type="RefSeq" id="WP_381432264.1">
    <property type="nucleotide sequence ID" value="NZ_JBHSNO010000005.1"/>
</dbReference>
<reference evidence="16" key="1">
    <citation type="journal article" date="2019" name="Int. J. Syst. Evol. Microbiol.">
        <title>The Global Catalogue of Microorganisms (GCM) 10K type strain sequencing project: providing services to taxonomists for standard genome sequencing and annotation.</title>
        <authorList>
            <consortium name="The Broad Institute Genomics Platform"/>
            <consortium name="The Broad Institute Genome Sequencing Center for Infectious Disease"/>
            <person name="Wu L."/>
            <person name="Ma J."/>
        </authorList>
    </citation>
    <scope>NUCLEOTIDE SEQUENCE [LARGE SCALE GENOMIC DNA]</scope>
    <source>
        <strain evidence="16">CGMCC 4.1434</strain>
    </source>
</reference>
<feature type="transmembrane region" description="Helical" evidence="14">
    <location>
        <begin position="275"/>
        <end position="299"/>
    </location>
</feature>
<name>A0ABW0TIY6_9BACL</name>
<evidence type="ECO:0000256" key="10">
    <source>
        <dbReference type="ARBA" id="ARBA00023136"/>
    </source>
</evidence>
<evidence type="ECO:0000313" key="16">
    <source>
        <dbReference type="Proteomes" id="UP001596109"/>
    </source>
</evidence>
<keyword evidence="6" id="KW-0769">Symport</keyword>
<dbReference type="InterPro" id="IPR050277">
    <property type="entry name" value="Sodium:Solute_Symporter"/>
</dbReference>
<keyword evidence="10 14" id="KW-0472">Membrane</keyword>
<comment type="caution">
    <text evidence="15">The sequence shown here is derived from an EMBL/GenBank/DDBJ whole genome shotgun (WGS) entry which is preliminary data.</text>
</comment>
<accession>A0ABW0TIY6</accession>
<evidence type="ECO:0000256" key="9">
    <source>
        <dbReference type="ARBA" id="ARBA00023065"/>
    </source>
</evidence>
<evidence type="ECO:0000256" key="13">
    <source>
        <dbReference type="RuleBase" id="RU362091"/>
    </source>
</evidence>
<keyword evidence="8" id="KW-0915">Sodium</keyword>
<feature type="transmembrane region" description="Helical" evidence="14">
    <location>
        <begin position="74"/>
        <end position="93"/>
    </location>
</feature>
<keyword evidence="4" id="KW-1003">Cell membrane</keyword>
<keyword evidence="16" id="KW-1185">Reference proteome</keyword>
<feature type="transmembrane region" description="Helical" evidence="14">
    <location>
        <begin position="374"/>
        <end position="393"/>
    </location>
</feature>
<dbReference type="Proteomes" id="UP001596109">
    <property type="component" value="Unassembled WGS sequence"/>
</dbReference>
<organism evidence="15 16">
    <name type="scientific">Sporosarcina soli</name>
    <dbReference type="NCBI Taxonomy" id="334736"/>
    <lineage>
        <taxon>Bacteria</taxon>
        <taxon>Bacillati</taxon>
        <taxon>Bacillota</taxon>
        <taxon>Bacilli</taxon>
        <taxon>Bacillales</taxon>
        <taxon>Caryophanaceae</taxon>
        <taxon>Sporosarcina</taxon>
    </lineage>
</organism>
<keyword evidence="3" id="KW-0813">Transport</keyword>
<feature type="transmembrane region" description="Helical" evidence="14">
    <location>
        <begin position="399"/>
        <end position="422"/>
    </location>
</feature>
<evidence type="ECO:0000256" key="2">
    <source>
        <dbReference type="ARBA" id="ARBA00006434"/>
    </source>
</evidence>
<feature type="transmembrane region" description="Helical" evidence="14">
    <location>
        <begin position="42"/>
        <end position="68"/>
    </location>
</feature>
<dbReference type="EMBL" id="JBHSNO010000005">
    <property type="protein sequence ID" value="MFC5588728.1"/>
    <property type="molecule type" value="Genomic_DNA"/>
</dbReference>
<feature type="transmembrane region" description="Helical" evidence="14">
    <location>
        <begin position="329"/>
        <end position="362"/>
    </location>
</feature>
<keyword evidence="9" id="KW-0406">Ion transport</keyword>
<evidence type="ECO:0000256" key="1">
    <source>
        <dbReference type="ARBA" id="ARBA00004651"/>
    </source>
</evidence>
<keyword evidence="5 14" id="KW-0812">Transmembrane</keyword>
<evidence type="ECO:0000256" key="4">
    <source>
        <dbReference type="ARBA" id="ARBA00022475"/>
    </source>
</evidence>
<evidence type="ECO:0000256" key="3">
    <source>
        <dbReference type="ARBA" id="ARBA00022448"/>
    </source>
</evidence>
<evidence type="ECO:0000256" key="5">
    <source>
        <dbReference type="ARBA" id="ARBA00022692"/>
    </source>
</evidence>
<feature type="transmembrane region" description="Helical" evidence="14">
    <location>
        <begin position="6"/>
        <end position="21"/>
    </location>
</feature>
<feature type="transmembrane region" description="Helical" evidence="14">
    <location>
        <begin position="458"/>
        <end position="482"/>
    </location>
</feature>
<dbReference type="Gene3D" id="1.20.1730.10">
    <property type="entry name" value="Sodium/glucose cotransporter"/>
    <property type="match status" value="1"/>
</dbReference>
<dbReference type="PANTHER" id="PTHR48086">
    <property type="entry name" value="SODIUM/PROLINE SYMPORTER-RELATED"/>
    <property type="match status" value="1"/>
</dbReference>
<dbReference type="Pfam" id="PF00474">
    <property type="entry name" value="SSF"/>
    <property type="match status" value="1"/>
</dbReference>
<protein>
    <submittedName>
        <fullName evidence="15">Sodium:solute symporter</fullName>
    </submittedName>
</protein>
<feature type="transmembrane region" description="Helical" evidence="14">
    <location>
        <begin position="241"/>
        <end position="263"/>
    </location>
</feature>
<evidence type="ECO:0000256" key="14">
    <source>
        <dbReference type="SAM" id="Phobius"/>
    </source>
</evidence>
<dbReference type="CDD" id="cd10322">
    <property type="entry name" value="SLC5sbd"/>
    <property type="match status" value="1"/>
</dbReference>
<evidence type="ECO:0000256" key="7">
    <source>
        <dbReference type="ARBA" id="ARBA00022989"/>
    </source>
</evidence>
<proteinExistence type="inferred from homology"/>